<dbReference type="EMBL" id="FN667742">
    <property type="protein sequence ID" value="CBJ90095.1"/>
    <property type="molecule type" value="Genomic_DNA"/>
</dbReference>
<evidence type="ECO:0000313" key="2">
    <source>
        <dbReference type="Proteomes" id="UP000008075"/>
    </source>
</evidence>
<evidence type="ECO:0000313" key="1">
    <source>
        <dbReference type="EMBL" id="CBJ90095.1"/>
    </source>
</evidence>
<dbReference type="HOGENOM" id="CLU_2978285_0_0_6"/>
<reference evidence="1 2" key="1">
    <citation type="journal article" date="2011" name="PLoS ONE">
        <title>The entomopathogenic bacterial endosymbionts xenorhabdus and photorhabdus: convergent lifestyles from divergent genomes.</title>
        <authorList>
            <person name="Chaston J.M."/>
            <person name="Suen G."/>
            <person name="Tucker S.L."/>
            <person name="Andersen A.W."/>
            <person name="Bhasin A."/>
            <person name="Bode E."/>
            <person name="Bode H.B."/>
            <person name="Brachmann A.O."/>
            <person name="Cowles C.E."/>
            <person name="Cowles K.N."/>
            <person name="Darby C."/>
            <person name="de Leon L."/>
            <person name="Drace K."/>
            <person name="Du Z."/>
            <person name="Givaudan A."/>
            <person name="Herbert Tran E.E."/>
            <person name="Jewell K.A."/>
            <person name="Knack J.J."/>
            <person name="Krasomil-Osterfeld K.C."/>
            <person name="Kukor R."/>
            <person name="Lanois A."/>
            <person name="Latreille P."/>
            <person name="Leimgruber N.K."/>
            <person name="Lipke C.M."/>
            <person name="Liu R."/>
            <person name="Lu X."/>
            <person name="Martens E.C."/>
            <person name="Marri P.R."/>
            <person name="Medigue C."/>
            <person name="Menard M.L."/>
            <person name="Miller N.M."/>
            <person name="Morales-Soto N."/>
            <person name="Norton S."/>
            <person name="Ogier J.C."/>
            <person name="Orchard S.S."/>
            <person name="Park D."/>
            <person name="Park Y."/>
            <person name="Qurollo B.A."/>
            <person name="Sugar D.R."/>
            <person name="Richards G.R."/>
            <person name="Rouy Z."/>
            <person name="Slominski B."/>
            <person name="Slominski K."/>
            <person name="Snyder H."/>
            <person name="Tjaden B.C."/>
            <person name="van der Hoeven R."/>
            <person name="Welch R.D."/>
            <person name="Wheeler C."/>
            <person name="Xiang B."/>
            <person name="Barbazuk B."/>
            <person name="Gaudriault S."/>
            <person name="Goodner B."/>
            <person name="Slater S.C."/>
            <person name="Forst S."/>
            <person name="Goldman B.S."/>
            <person name="Goodrich-Blair H."/>
        </authorList>
    </citation>
    <scope>NUCLEOTIDE SEQUENCE [LARGE SCALE GENOMIC DNA]</scope>
    <source>
        <strain evidence="2">ATCC 19061 / DSM 3370 / CCUG 14189 / LMG 1036 / NCIMB 9965 / AN6</strain>
    </source>
</reference>
<dbReference type="AlphaFoldDB" id="D3VEI3"/>
<gene>
    <name evidence="1" type="ordered locus">XNC1_2035</name>
</gene>
<keyword evidence="2" id="KW-1185">Reference proteome</keyword>
<proteinExistence type="predicted"/>
<name>D3VEI3_XENNA</name>
<dbReference type="KEGG" id="xne:XNC1_2035"/>
<dbReference type="Proteomes" id="UP000008075">
    <property type="component" value="Chromosome"/>
</dbReference>
<dbReference type="STRING" id="406817.XNC1_2035"/>
<sequence length="58" mass="6695">MDFINVLFVILWHSNSEDIKSINTQIKTHPGFDGQLLLMFTDKNVTGCLLPTDFPWQN</sequence>
<accession>D3VEI3</accession>
<organism evidence="1 2">
    <name type="scientific">Xenorhabdus nematophila (strain ATCC 19061 / DSM 3370 / CCUG 14189 / LMG 1036 / NCIMB 9965 / AN6)</name>
    <dbReference type="NCBI Taxonomy" id="406817"/>
    <lineage>
        <taxon>Bacteria</taxon>
        <taxon>Pseudomonadati</taxon>
        <taxon>Pseudomonadota</taxon>
        <taxon>Gammaproteobacteria</taxon>
        <taxon>Enterobacterales</taxon>
        <taxon>Morganellaceae</taxon>
        <taxon>Xenorhabdus</taxon>
    </lineage>
</organism>
<protein>
    <submittedName>
        <fullName evidence="1">Uncharacterized protein</fullName>
    </submittedName>
</protein>